<evidence type="ECO:0000256" key="3">
    <source>
        <dbReference type="ARBA" id="ARBA00023143"/>
    </source>
</evidence>
<dbReference type="GO" id="GO:0009288">
    <property type="term" value="C:bacterial-type flagellum"/>
    <property type="evidence" value="ECO:0007669"/>
    <property type="project" value="UniProtKB-SubCell"/>
</dbReference>
<comment type="function">
    <text evidence="4">Flagellin is the subunit protein which polymerizes to form the filaments of bacterial flagella.</text>
</comment>
<keyword evidence="3 4" id="KW-0975">Bacterial flagellum</keyword>
<dbReference type="Gene3D" id="1.20.1330.10">
    <property type="entry name" value="f41 fragment of flagellin, N-terminal domain"/>
    <property type="match status" value="1"/>
</dbReference>
<dbReference type="InterPro" id="IPR046358">
    <property type="entry name" value="Flagellin_C"/>
</dbReference>
<sequence length="387" mass="42262">MKVNYNVSAMIANNALQKTDKRLSESLERLSSGLKIANAKDNPSGLAMSRRMNSQIEGLGVANNSSNDAISIVQVADGTLSEIHSVLQRMGQLAIQASNGTLTDSDREIIQEEVTLLKEEIERMANTTQFNGQSILDGSFDLKGYVTDKYGQTNPNVKLCSYSDAVEAGKYRIEGIDVEFANLIGSTGVDKKAIFIDDAVAANIKIYKENGEQYMTNHMTATVEEDVLTLKDSTGKSISIQIDQAYKGDMYVELTAQGAMTMQVGANEGQTLDVRIPEVSLRTLSLYNLDMANLQGAQEAIESTKNAITTISSIRSRLGAYQNRLEHTVSGLDITVENMTAAYSRIMDVDMAEEMTTYSTQQVLSQAGTSMMAQANQRPSQILQLLQ</sequence>
<protein>
    <recommendedName>
        <fullName evidence="2 4">Flagellin</fullName>
    </recommendedName>
</protein>
<dbReference type="SUPFAM" id="SSF64518">
    <property type="entry name" value="Phase 1 flagellin"/>
    <property type="match status" value="1"/>
</dbReference>
<dbReference type="KEGG" id="bhu:bhn_I0055"/>
<keyword evidence="7" id="KW-0969">Cilium</keyword>
<dbReference type="PANTHER" id="PTHR42792">
    <property type="entry name" value="FLAGELLIN"/>
    <property type="match status" value="1"/>
</dbReference>
<evidence type="ECO:0000259" key="6">
    <source>
        <dbReference type="Pfam" id="PF00700"/>
    </source>
</evidence>
<keyword evidence="7" id="KW-0966">Cell projection</keyword>
<dbReference type="Gene3D" id="6.10.10.10">
    <property type="entry name" value="Flagellar export chaperone, C-terminal domain"/>
    <property type="match status" value="1"/>
</dbReference>
<dbReference type="InterPro" id="IPR042187">
    <property type="entry name" value="Flagellin_C_sub2"/>
</dbReference>
<proteinExistence type="inferred from homology"/>
<organism evidence="7 8">
    <name type="scientific">Butyrivibrio hungatei</name>
    <dbReference type="NCBI Taxonomy" id="185008"/>
    <lineage>
        <taxon>Bacteria</taxon>
        <taxon>Bacillati</taxon>
        <taxon>Bacillota</taxon>
        <taxon>Clostridia</taxon>
        <taxon>Lachnospirales</taxon>
        <taxon>Lachnospiraceae</taxon>
        <taxon>Butyrivibrio</taxon>
    </lineage>
</organism>
<dbReference type="InterPro" id="IPR001029">
    <property type="entry name" value="Flagellin_N"/>
</dbReference>
<dbReference type="OrthoDB" id="9796789at2"/>
<dbReference type="InterPro" id="IPR001492">
    <property type="entry name" value="Flagellin"/>
</dbReference>
<dbReference type="Proteomes" id="UP000179284">
    <property type="component" value="Chromosome I"/>
</dbReference>
<name>A0A1D9NY59_9FIRM</name>
<dbReference type="PRINTS" id="PR00207">
    <property type="entry name" value="FLAGELLIN"/>
</dbReference>
<feature type="domain" description="Flagellin C-terminal" evidence="6">
    <location>
        <begin position="303"/>
        <end position="386"/>
    </location>
</feature>
<evidence type="ECO:0000256" key="1">
    <source>
        <dbReference type="ARBA" id="ARBA00005709"/>
    </source>
</evidence>
<reference evidence="8" key="1">
    <citation type="submission" date="2016-10" db="EMBL/GenBank/DDBJ databases">
        <title>The complete genome sequence of the rumen bacterium Butyrivibrio hungatei MB2003.</title>
        <authorList>
            <person name="Palevich N."/>
            <person name="Kelly W.J."/>
            <person name="Leahy S.C."/>
            <person name="Altermann E."/>
            <person name="Rakonjac J."/>
            <person name="Attwood G.T."/>
        </authorList>
    </citation>
    <scope>NUCLEOTIDE SEQUENCE [LARGE SCALE GENOMIC DNA]</scope>
    <source>
        <strain evidence="8">MB2003</strain>
    </source>
</reference>
<dbReference type="GO" id="GO:0005198">
    <property type="term" value="F:structural molecule activity"/>
    <property type="evidence" value="ECO:0007669"/>
    <property type="project" value="UniProtKB-UniRule"/>
</dbReference>
<dbReference type="EMBL" id="CP017831">
    <property type="protein sequence ID" value="AOZ95091.1"/>
    <property type="molecule type" value="Genomic_DNA"/>
</dbReference>
<evidence type="ECO:0000256" key="2">
    <source>
        <dbReference type="ARBA" id="ARBA00020110"/>
    </source>
</evidence>
<evidence type="ECO:0000313" key="8">
    <source>
        <dbReference type="Proteomes" id="UP000179284"/>
    </source>
</evidence>
<keyword evidence="7" id="KW-0282">Flagellum</keyword>
<dbReference type="Pfam" id="PF00669">
    <property type="entry name" value="Flagellin_N"/>
    <property type="match status" value="1"/>
</dbReference>
<dbReference type="AlphaFoldDB" id="A0A1D9NY59"/>
<keyword evidence="4" id="KW-0964">Secreted</keyword>
<dbReference type="GO" id="GO:0005576">
    <property type="term" value="C:extracellular region"/>
    <property type="evidence" value="ECO:0007669"/>
    <property type="project" value="UniProtKB-SubCell"/>
</dbReference>
<accession>A0A1D9NY59</accession>
<evidence type="ECO:0000259" key="5">
    <source>
        <dbReference type="Pfam" id="PF00669"/>
    </source>
</evidence>
<comment type="similarity">
    <text evidence="1 4">Belongs to the bacterial flagellin family.</text>
</comment>
<dbReference type="PANTHER" id="PTHR42792:SF2">
    <property type="entry name" value="FLAGELLIN"/>
    <property type="match status" value="1"/>
</dbReference>
<gene>
    <name evidence="7" type="ORF">bhn_I0055</name>
</gene>
<evidence type="ECO:0000313" key="7">
    <source>
        <dbReference type="EMBL" id="AOZ95091.1"/>
    </source>
</evidence>
<comment type="subcellular location">
    <subcellularLocation>
        <location evidence="4">Secreted</location>
    </subcellularLocation>
    <subcellularLocation>
        <location evidence="4">Bacterial flagellum</location>
    </subcellularLocation>
</comment>
<dbReference type="RefSeq" id="WP_071174913.1">
    <property type="nucleotide sequence ID" value="NZ_CP017831.1"/>
</dbReference>
<dbReference type="Gene3D" id="3.30.70.2120">
    <property type="match status" value="1"/>
</dbReference>
<evidence type="ECO:0000256" key="4">
    <source>
        <dbReference type="RuleBase" id="RU362073"/>
    </source>
</evidence>
<feature type="domain" description="Flagellin N-terminal" evidence="5">
    <location>
        <begin position="3"/>
        <end position="140"/>
    </location>
</feature>
<dbReference type="Pfam" id="PF00700">
    <property type="entry name" value="Flagellin_C"/>
    <property type="match status" value="1"/>
</dbReference>
<keyword evidence="8" id="KW-1185">Reference proteome</keyword>